<proteinExistence type="predicted"/>
<organism evidence="1 2">
    <name type="scientific">Ataeniobius toweri</name>
    <dbReference type="NCBI Taxonomy" id="208326"/>
    <lineage>
        <taxon>Eukaryota</taxon>
        <taxon>Metazoa</taxon>
        <taxon>Chordata</taxon>
        <taxon>Craniata</taxon>
        <taxon>Vertebrata</taxon>
        <taxon>Euteleostomi</taxon>
        <taxon>Actinopterygii</taxon>
        <taxon>Neopterygii</taxon>
        <taxon>Teleostei</taxon>
        <taxon>Neoteleostei</taxon>
        <taxon>Acanthomorphata</taxon>
        <taxon>Ovalentaria</taxon>
        <taxon>Atherinomorphae</taxon>
        <taxon>Cyprinodontiformes</taxon>
        <taxon>Goodeidae</taxon>
        <taxon>Ataeniobius</taxon>
    </lineage>
</organism>
<keyword evidence="2" id="KW-1185">Reference proteome</keyword>
<comment type="caution">
    <text evidence="1">The sequence shown here is derived from an EMBL/GenBank/DDBJ whole genome shotgun (WGS) entry which is preliminary data.</text>
</comment>
<sequence length="103" mass="11905">MGWTLDPTELFWQEHSSKFQQKPFRALVPALGVNWTHQIYQMQSLPLENTDRRLLFVNLVITEPVLLKPKQTAELKPLVAYSGGTWRFSLLKVSKLTEGKHSL</sequence>
<protein>
    <submittedName>
        <fullName evidence="1">Uncharacterized protein</fullName>
    </submittedName>
</protein>
<reference evidence="1 2" key="1">
    <citation type="submission" date="2021-07" db="EMBL/GenBank/DDBJ databases">
        <authorList>
            <person name="Palmer J.M."/>
        </authorList>
    </citation>
    <scope>NUCLEOTIDE SEQUENCE [LARGE SCALE GENOMIC DNA]</scope>
    <source>
        <strain evidence="1 2">AT_MEX2019</strain>
        <tissue evidence="1">Muscle</tissue>
    </source>
</reference>
<evidence type="ECO:0000313" key="1">
    <source>
        <dbReference type="EMBL" id="MED6259734.1"/>
    </source>
</evidence>
<dbReference type="EMBL" id="JAHUTI010086330">
    <property type="protein sequence ID" value="MED6259734.1"/>
    <property type="molecule type" value="Genomic_DNA"/>
</dbReference>
<dbReference type="Proteomes" id="UP001345963">
    <property type="component" value="Unassembled WGS sequence"/>
</dbReference>
<gene>
    <name evidence="1" type="ORF">ATANTOWER_029516</name>
</gene>
<name>A0ABU7CDR6_9TELE</name>
<accession>A0ABU7CDR6</accession>
<evidence type="ECO:0000313" key="2">
    <source>
        <dbReference type="Proteomes" id="UP001345963"/>
    </source>
</evidence>